<gene>
    <name evidence="3" type="ORF">FC07_GL001120</name>
</gene>
<dbReference type="EMBL" id="AZDA01000018">
    <property type="protein sequence ID" value="KRK40259.1"/>
    <property type="molecule type" value="Genomic_DNA"/>
</dbReference>
<evidence type="ECO:0000256" key="2">
    <source>
        <dbReference type="RuleBase" id="RU363015"/>
    </source>
</evidence>
<proteinExistence type="inferred from homology"/>
<dbReference type="Gene3D" id="3.40.50.450">
    <property type="match status" value="1"/>
</dbReference>
<organism evidence="3 4">
    <name type="scientific">Loigolactobacillus bifermentans DSM 20003</name>
    <dbReference type="NCBI Taxonomy" id="1423726"/>
    <lineage>
        <taxon>Bacteria</taxon>
        <taxon>Bacillati</taxon>
        <taxon>Bacillota</taxon>
        <taxon>Bacilli</taxon>
        <taxon>Lactobacillales</taxon>
        <taxon>Lactobacillaceae</taxon>
        <taxon>Loigolactobacillus</taxon>
    </lineage>
</organism>
<keyword evidence="2" id="KW-0203">Cytokinin biosynthesis</keyword>
<accession>A0A0R1H6P2</accession>
<dbReference type="AlphaFoldDB" id="A0A0R1H6P2"/>
<evidence type="ECO:0000313" key="3">
    <source>
        <dbReference type="EMBL" id="KRK40259.1"/>
    </source>
</evidence>
<dbReference type="GO" id="GO:0016799">
    <property type="term" value="F:hydrolase activity, hydrolyzing N-glycosyl compounds"/>
    <property type="evidence" value="ECO:0007669"/>
    <property type="project" value="TreeGrafter"/>
</dbReference>
<dbReference type="InterPro" id="IPR005269">
    <property type="entry name" value="LOG"/>
</dbReference>
<dbReference type="OrthoDB" id="9801098at2"/>
<dbReference type="GO" id="GO:0005829">
    <property type="term" value="C:cytosol"/>
    <property type="evidence" value="ECO:0007669"/>
    <property type="project" value="TreeGrafter"/>
</dbReference>
<dbReference type="InterPro" id="IPR031100">
    <property type="entry name" value="LOG_fam"/>
</dbReference>
<dbReference type="SUPFAM" id="SSF102405">
    <property type="entry name" value="MCP/YpsA-like"/>
    <property type="match status" value="1"/>
</dbReference>
<dbReference type="RefSeq" id="WP_057903774.1">
    <property type="nucleotide sequence ID" value="NZ_AZDA01000018.1"/>
</dbReference>
<dbReference type="STRING" id="1423726.FC07_GL001120"/>
<evidence type="ECO:0000256" key="1">
    <source>
        <dbReference type="ARBA" id="ARBA00006763"/>
    </source>
</evidence>
<dbReference type="NCBIfam" id="TIGR00730">
    <property type="entry name" value="Rossman fold protein, TIGR00730 family"/>
    <property type="match status" value="1"/>
</dbReference>
<dbReference type="PANTHER" id="PTHR31223">
    <property type="entry name" value="LOG FAMILY PROTEIN YJL055W"/>
    <property type="match status" value="1"/>
</dbReference>
<dbReference type="PATRIC" id="fig|1423726.3.peg.1159"/>
<keyword evidence="4" id="KW-1185">Reference proteome</keyword>
<dbReference type="PANTHER" id="PTHR31223:SF70">
    <property type="entry name" value="LOG FAMILY PROTEIN YJL055W"/>
    <property type="match status" value="1"/>
</dbReference>
<protein>
    <recommendedName>
        <fullName evidence="2">Cytokinin riboside 5'-monophosphate phosphoribohydrolase</fullName>
        <ecNumber evidence="2">3.2.2.n1</ecNumber>
    </recommendedName>
</protein>
<dbReference type="Pfam" id="PF03641">
    <property type="entry name" value="Lysine_decarbox"/>
    <property type="match status" value="1"/>
</dbReference>
<dbReference type="Proteomes" id="UP000051461">
    <property type="component" value="Unassembled WGS sequence"/>
</dbReference>
<reference evidence="3 4" key="1">
    <citation type="journal article" date="2015" name="Genome Announc.">
        <title>Expanding the biotechnology potential of lactobacilli through comparative genomics of 213 strains and associated genera.</title>
        <authorList>
            <person name="Sun Z."/>
            <person name="Harris H.M."/>
            <person name="McCann A."/>
            <person name="Guo C."/>
            <person name="Argimon S."/>
            <person name="Zhang W."/>
            <person name="Yang X."/>
            <person name="Jeffery I.B."/>
            <person name="Cooney J.C."/>
            <person name="Kagawa T.F."/>
            <person name="Liu W."/>
            <person name="Song Y."/>
            <person name="Salvetti E."/>
            <person name="Wrobel A."/>
            <person name="Rasinkangas P."/>
            <person name="Parkhill J."/>
            <person name="Rea M.C."/>
            <person name="O'Sullivan O."/>
            <person name="Ritari J."/>
            <person name="Douillard F.P."/>
            <person name="Paul Ross R."/>
            <person name="Yang R."/>
            <person name="Briner A.E."/>
            <person name="Felis G.E."/>
            <person name="de Vos W.M."/>
            <person name="Barrangou R."/>
            <person name="Klaenhammer T.R."/>
            <person name="Caufield P.W."/>
            <person name="Cui Y."/>
            <person name="Zhang H."/>
            <person name="O'Toole P.W."/>
        </authorList>
    </citation>
    <scope>NUCLEOTIDE SEQUENCE [LARGE SCALE GENOMIC DNA]</scope>
    <source>
        <strain evidence="3 4">DSM 20003</strain>
    </source>
</reference>
<dbReference type="EC" id="3.2.2.n1" evidence="2"/>
<comment type="caution">
    <text evidence="3">The sequence shown here is derived from an EMBL/GenBank/DDBJ whole genome shotgun (WGS) entry which is preliminary data.</text>
</comment>
<comment type="similarity">
    <text evidence="1 2">Belongs to the LOG family.</text>
</comment>
<name>A0A0R1H6P2_9LACO</name>
<keyword evidence="2" id="KW-0378">Hydrolase</keyword>
<dbReference type="GO" id="GO:0009691">
    <property type="term" value="P:cytokinin biosynthetic process"/>
    <property type="evidence" value="ECO:0007669"/>
    <property type="project" value="UniProtKB-UniRule"/>
</dbReference>
<sequence>MKRLAVYCGSNNGTDPAYREAALALAQAMTQHHLDLVYGGSDIGLMGAISQAILQQQGHVIGVMPQIFFDRGIEAPNLTELIKVRDMSERKAKMINLADGFVVLPGGFGTFEEFYQTISWSQLGLHQKPIAVLNINGFFDSMFGMIDQMIKGGFVPAENRSLVINAKSVDAAFQGFANFKYIQANKYQN</sequence>
<evidence type="ECO:0000313" key="4">
    <source>
        <dbReference type="Proteomes" id="UP000051461"/>
    </source>
</evidence>